<keyword evidence="2" id="KW-1185">Reference proteome</keyword>
<name>A0A564YE23_HYMDI</name>
<dbReference type="Proteomes" id="UP000321570">
    <property type="component" value="Unassembled WGS sequence"/>
</dbReference>
<dbReference type="AlphaFoldDB" id="A0A564YE23"/>
<accession>A0A564YE23</accession>
<sequence>PHWGEYIGFHSTDQLHNYSTDGNFKPQTPEQRRQWASHLPVVIYPEGRALIPRILSICLAALDLNLRDRLNSSLHILRVIFLATPIKDYSDTNLPGPENNFQNGEEDLVHEVIKKFSTIKMAHFSSGVEDIVVEIYKRIFYFMEKENESSDFRFATYESVQMSTSAKMVKSAALTNFLANSSSVSPGLRARLVRLCLDSILQNQWTLVCVEPFFKILFSLLSGSPGENNAASDNQPESDVAFFALREFLTRFMHFYNELKSDNAVVHNGKVEPRIITSLYVLTIFIVVFVPARVKEVENDFINPVIEILFELLTISLGSGDENPPSIKLAYYASICLSGLLYRLVTFSVDFGGVDLYNSTAFATDPLWTPFVGYRKAREYVKWIRPTEETFALAKRILQRFLLPLLKKLSDVTDELDAFLVASDSNKSDFPQIPRASGQSKVAHQQEYLISLTNWIMQLSCAIFEGLKPRDICHEDVDYVKKICSELELLRHEAVACPESSLAARTIELDIPLFDLPSEDGSSLRDQIFRCGLRFLDVMAKLSVKFDAQTVETEARSSGQSVIGNLHSQYKFKIFLLNISNAGFNHTEYSLDQEDFNFAIHP</sequence>
<evidence type="ECO:0000313" key="1">
    <source>
        <dbReference type="EMBL" id="VUZ45521.1"/>
    </source>
</evidence>
<proteinExistence type="predicted"/>
<feature type="non-terminal residue" evidence="1">
    <location>
        <position position="1"/>
    </location>
</feature>
<feature type="non-terminal residue" evidence="1">
    <location>
        <position position="602"/>
    </location>
</feature>
<dbReference type="EMBL" id="CABIJS010000177">
    <property type="protein sequence ID" value="VUZ45521.1"/>
    <property type="molecule type" value="Genomic_DNA"/>
</dbReference>
<protein>
    <submittedName>
        <fullName evidence="1">Uncharacterized protein</fullName>
    </submittedName>
</protein>
<organism evidence="1 2">
    <name type="scientific">Hymenolepis diminuta</name>
    <name type="common">Rat tapeworm</name>
    <dbReference type="NCBI Taxonomy" id="6216"/>
    <lineage>
        <taxon>Eukaryota</taxon>
        <taxon>Metazoa</taxon>
        <taxon>Spiralia</taxon>
        <taxon>Lophotrochozoa</taxon>
        <taxon>Platyhelminthes</taxon>
        <taxon>Cestoda</taxon>
        <taxon>Eucestoda</taxon>
        <taxon>Cyclophyllidea</taxon>
        <taxon>Hymenolepididae</taxon>
        <taxon>Hymenolepis</taxon>
    </lineage>
</organism>
<gene>
    <name evidence="1" type="ORF">WMSIL1_LOCUS5516</name>
</gene>
<evidence type="ECO:0000313" key="2">
    <source>
        <dbReference type="Proteomes" id="UP000321570"/>
    </source>
</evidence>
<reference evidence="1 2" key="1">
    <citation type="submission" date="2019-07" db="EMBL/GenBank/DDBJ databases">
        <authorList>
            <person name="Jastrzebski P J."/>
            <person name="Paukszto L."/>
            <person name="Jastrzebski P J."/>
        </authorList>
    </citation>
    <scope>NUCLEOTIDE SEQUENCE [LARGE SCALE GENOMIC DNA]</scope>
    <source>
        <strain evidence="1 2">WMS-il1</strain>
    </source>
</reference>